<dbReference type="SUPFAM" id="SSF103481">
    <property type="entry name" value="Multidrug resistance efflux transporter EmrE"/>
    <property type="match status" value="2"/>
</dbReference>
<reference evidence="2 3" key="1">
    <citation type="journal article" date="2005" name="Nucleic Acids Res.">
        <title>Genomic blueprint of Hahella chejuensis, a marine microbe producing an algicidal agent.</title>
        <authorList>
            <person name="Jeong H."/>
            <person name="Yim J.H."/>
            <person name="Lee C."/>
            <person name="Choi S.-H."/>
            <person name="Park Y.K."/>
            <person name="Yoon S.H."/>
            <person name="Hur C.-G."/>
            <person name="Kang H.-Y."/>
            <person name="Kim D."/>
            <person name="Lee H.H."/>
            <person name="Park K.H."/>
            <person name="Park S.-H."/>
            <person name="Park H.-S."/>
            <person name="Lee H.K."/>
            <person name="Oh T.K."/>
            <person name="Kim J.F."/>
        </authorList>
    </citation>
    <scope>NUCLEOTIDE SEQUENCE [LARGE SCALE GENOMIC DNA]</scope>
    <source>
        <strain evidence="2 3">KCTC 2396</strain>
    </source>
</reference>
<dbReference type="RefSeq" id="WP_011395909.1">
    <property type="nucleotide sequence ID" value="NC_007645.1"/>
</dbReference>
<dbReference type="InterPro" id="IPR000620">
    <property type="entry name" value="EamA_dom"/>
</dbReference>
<dbReference type="Pfam" id="PF00892">
    <property type="entry name" value="EamA"/>
    <property type="match status" value="2"/>
</dbReference>
<evidence type="ECO:0000313" key="2">
    <source>
        <dbReference type="EMBL" id="ABC28838.1"/>
    </source>
</evidence>
<dbReference type="PANTHER" id="PTHR22911:SF76">
    <property type="entry name" value="EAMA DOMAIN-CONTAINING PROTEIN"/>
    <property type="match status" value="1"/>
</dbReference>
<sequence>MNRQAATSIGFTAVVLWGALALFTRWSAGIPPFQLLAMTFCIAALLMLGKTVAQGGSLLRLLRQPVRAWLLGVGGLFGYHLFYFIALNHAPPVEASLIAYLWPLLIVCFSVVLLKEPAGKMLWLGGLLTLAGCWALLWRPGAGFDLRYLGGYGAALLCALIWSLYSVLSRTLAAVPSDAVGLYCLGVSALAALCHGVLEETVWPLSGGQWLGVIGLGLGPVGIAFFTWDYGVKRGDIQLLGVLSYAAPLISTLLLIGFGEAEFTLTVLLGCGLIVGGALLASLGPALLGKPAPQA</sequence>
<organism evidence="2 3">
    <name type="scientific">Hahella chejuensis (strain KCTC 2396)</name>
    <dbReference type="NCBI Taxonomy" id="349521"/>
    <lineage>
        <taxon>Bacteria</taxon>
        <taxon>Pseudomonadati</taxon>
        <taxon>Pseudomonadota</taxon>
        <taxon>Gammaproteobacteria</taxon>
        <taxon>Oceanospirillales</taxon>
        <taxon>Hahellaceae</taxon>
        <taxon>Hahella</taxon>
    </lineage>
</organism>
<dbReference type="EMBL" id="CP000155">
    <property type="protein sequence ID" value="ABC28838.1"/>
    <property type="molecule type" value="Genomic_DNA"/>
</dbReference>
<feature type="domain" description="EamA" evidence="1">
    <location>
        <begin position="151"/>
        <end position="282"/>
    </location>
</feature>
<dbReference type="STRING" id="349521.HCH_02004"/>
<feature type="domain" description="EamA" evidence="1">
    <location>
        <begin position="10"/>
        <end position="137"/>
    </location>
</feature>
<dbReference type="GO" id="GO:0016020">
    <property type="term" value="C:membrane"/>
    <property type="evidence" value="ECO:0007669"/>
    <property type="project" value="InterPro"/>
</dbReference>
<dbReference type="Proteomes" id="UP000000238">
    <property type="component" value="Chromosome"/>
</dbReference>
<evidence type="ECO:0000259" key="1">
    <source>
        <dbReference type="Pfam" id="PF00892"/>
    </source>
</evidence>
<dbReference type="InterPro" id="IPR037185">
    <property type="entry name" value="EmrE-like"/>
</dbReference>
<dbReference type="eggNOG" id="COG0697">
    <property type="taxonomic scope" value="Bacteria"/>
</dbReference>
<dbReference type="KEGG" id="hch:HCH_02004"/>
<dbReference type="HOGENOM" id="CLU_067094_0_0_6"/>
<proteinExistence type="predicted"/>
<evidence type="ECO:0000313" key="3">
    <source>
        <dbReference type="Proteomes" id="UP000000238"/>
    </source>
</evidence>
<gene>
    <name evidence="2" type="ordered locus">HCH_02004</name>
</gene>
<dbReference type="OrthoDB" id="7065924at2"/>
<keyword evidence="3" id="KW-1185">Reference proteome</keyword>
<accession>Q2SKI6</accession>
<dbReference type="PANTHER" id="PTHR22911">
    <property type="entry name" value="ACYL-MALONYL CONDENSING ENZYME-RELATED"/>
    <property type="match status" value="1"/>
</dbReference>
<protein>
    <submittedName>
        <fullName evidence="2">Permease of the drug/metabolite transporter (DMT) superfamily</fullName>
    </submittedName>
</protein>
<dbReference type="AlphaFoldDB" id="Q2SKI6"/>
<name>Q2SKI6_HAHCH</name>